<feature type="region of interest" description="Disordered" evidence="1">
    <location>
        <begin position="1"/>
        <end position="21"/>
    </location>
</feature>
<name>A0A3G1PZ42_9TOMB</name>
<dbReference type="EMBL" id="MG597244">
    <property type="protein sequence ID" value="AVX32316.1"/>
    <property type="molecule type" value="Genomic_RNA"/>
</dbReference>
<dbReference type="Proteomes" id="UP000500766">
    <property type="component" value="Segment"/>
</dbReference>
<dbReference type="RefSeq" id="YP_010796406.1">
    <property type="nucleotide sequence ID" value="NC_076018.1"/>
</dbReference>
<reference evidence="3" key="1">
    <citation type="journal article" date="2018" name="Arch. Virol.">
        <title>Red clover-associated luteovirus - a newly classifiable member of the genus Luteovirus with an enamo-like P5 protein.</title>
        <authorList>
            <person name="Lenz O."/>
            <person name="Sarkisova T."/>
            <person name="Koloniuk I."/>
            <person name="Franova J."/>
            <person name="Pribylova J."/>
            <person name="Spak J."/>
        </authorList>
    </citation>
    <scope>NUCLEOTIDE SEQUENCE</scope>
    <source>
        <strain evidence="3">HZ1</strain>
        <strain evidence="4">HZ3</strain>
        <strain evidence="2">HZ8</strain>
    </source>
</reference>
<sequence length="64" mass="7160">MEVQILRDTTHTDADNNAGPWETGSFSTLSMRTGKANRQVRLVTSLLYHLLRSLSLCSETLPPE</sequence>
<dbReference type="KEGG" id="vg:80533889"/>
<protein>
    <submittedName>
        <fullName evidence="3">P6</fullName>
    </submittedName>
</protein>
<proteinExistence type="predicted"/>
<keyword evidence="5" id="KW-1185">Reference proteome</keyword>
<dbReference type="EMBL" id="MG597245">
    <property type="protein sequence ID" value="AVX32321.1"/>
    <property type="molecule type" value="Genomic_RNA"/>
</dbReference>
<accession>A0A3G1PZ42</accession>
<organism evidence="3">
    <name type="scientific">red clover-associated luteovirus</name>
    <dbReference type="NCBI Taxonomy" id="2734354"/>
    <lineage>
        <taxon>Viruses</taxon>
        <taxon>Riboviria</taxon>
        <taxon>Orthornavirae</taxon>
        <taxon>Kitrinoviricota</taxon>
        <taxon>Tolucaviricetes</taxon>
        <taxon>Tolivirales</taxon>
        <taxon>Tombusviridae</taxon>
        <taxon>Regressovirinae</taxon>
        <taxon>Luteovirus</taxon>
        <taxon>Luteovirus trifolii</taxon>
    </lineage>
</organism>
<evidence type="ECO:0000313" key="4">
    <source>
        <dbReference type="EMBL" id="AVX32327.1"/>
    </source>
</evidence>
<evidence type="ECO:0000256" key="1">
    <source>
        <dbReference type="SAM" id="MobiDB-lite"/>
    </source>
</evidence>
<evidence type="ECO:0000313" key="5">
    <source>
        <dbReference type="Proteomes" id="UP000500766"/>
    </source>
</evidence>
<dbReference type="EMBL" id="MG597247">
    <property type="protein sequence ID" value="AVX32327.1"/>
    <property type="molecule type" value="Genomic_RNA"/>
</dbReference>
<evidence type="ECO:0000313" key="2">
    <source>
        <dbReference type="EMBL" id="AVX32316.1"/>
    </source>
</evidence>
<dbReference type="GeneID" id="80533889"/>
<evidence type="ECO:0000313" key="3">
    <source>
        <dbReference type="EMBL" id="AVX32321.1"/>
    </source>
</evidence>